<evidence type="ECO:0000256" key="1">
    <source>
        <dbReference type="ARBA" id="ARBA00004651"/>
    </source>
</evidence>
<feature type="transmembrane region" description="Helical" evidence="7">
    <location>
        <begin position="55"/>
        <end position="76"/>
    </location>
</feature>
<dbReference type="STRING" id="484498.SAMN05421686_102187"/>
<feature type="transmembrane region" description="Helical" evidence="7">
    <location>
        <begin position="239"/>
        <end position="260"/>
    </location>
</feature>
<dbReference type="CDD" id="cd06261">
    <property type="entry name" value="TM_PBP2"/>
    <property type="match status" value="2"/>
</dbReference>
<feature type="transmembrane region" description="Helical" evidence="7">
    <location>
        <begin position="364"/>
        <end position="387"/>
    </location>
</feature>
<evidence type="ECO:0000256" key="5">
    <source>
        <dbReference type="ARBA" id="ARBA00022989"/>
    </source>
</evidence>
<keyword evidence="4 7" id="KW-0812">Transmembrane</keyword>
<dbReference type="AlphaFoldDB" id="A0A1N7JTL5"/>
<reference evidence="10" key="1">
    <citation type="submission" date="2017-01" db="EMBL/GenBank/DDBJ databases">
        <authorList>
            <person name="Varghese N."/>
            <person name="Submissions S."/>
        </authorList>
    </citation>
    <scope>NUCLEOTIDE SEQUENCE [LARGE SCALE GENOMIC DNA]</scope>
    <source>
        <strain evidence="10">DSM 24913</strain>
    </source>
</reference>
<dbReference type="OrthoDB" id="9790211at2"/>
<feature type="transmembrane region" description="Helical" evidence="7">
    <location>
        <begin position="407"/>
        <end position="427"/>
    </location>
</feature>
<comment type="similarity">
    <text evidence="7">Belongs to the binding-protein-dependent transport system permease family.</text>
</comment>
<protein>
    <submittedName>
        <fullName evidence="9">Iron(III) transport system permease protein</fullName>
    </submittedName>
</protein>
<keyword evidence="3" id="KW-1003">Cell membrane</keyword>
<evidence type="ECO:0000256" key="4">
    <source>
        <dbReference type="ARBA" id="ARBA00022692"/>
    </source>
</evidence>
<dbReference type="RefSeq" id="WP_076514336.1">
    <property type="nucleotide sequence ID" value="NZ_CAJWBH010000033.1"/>
</dbReference>
<evidence type="ECO:0000256" key="3">
    <source>
        <dbReference type="ARBA" id="ARBA00022475"/>
    </source>
</evidence>
<dbReference type="Proteomes" id="UP000185639">
    <property type="component" value="Unassembled WGS sequence"/>
</dbReference>
<dbReference type="GO" id="GO:0005886">
    <property type="term" value="C:plasma membrane"/>
    <property type="evidence" value="ECO:0007669"/>
    <property type="project" value="UniProtKB-SubCell"/>
</dbReference>
<comment type="subcellular location">
    <subcellularLocation>
        <location evidence="1 7">Cell membrane</location>
        <topology evidence="1 7">Multi-pass membrane protein</topology>
    </subcellularLocation>
</comment>
<dbReference type="Gene3D" id="1.10.3720.10">
    <property type="entry name" value="MetI-like"/>
    <property type="match status" value="2"/>
</dbReference>
<dbReference type="Pfam" id="PF00528">
    <property type="entry name" value="BPD_transp_1"/>
    <property type="match status" value="1"/>
</dbReference>
<proteinExistence type="inferred from homology"/>
<dbReference type="PANTHER" id="PTHR30183:SF2">
    <property type="entry name" value="IRON UTILIZATION PROTEIN"/>
    <property type="match status" value="1"/>
</dbReference>
<organism evidence="9 10">
    <name type="scientific">Thalassolituus maritimus</name>
    <dbReference type="NCBI Taxonomy" id="484498"/>
    <lineage>
        <taxon>Bacteria</taxon>
        <taxon>Pseudomonadati</taxon>
        <taxon>Pseudomonadota</taxon>
        <taxon>Gammaproteobacteria</taxon>
        <taxon>Oceanospirillales</taxon>
        <taxon>Oceanospirillaceae</taxon>
        <taxon>Thalassolituus</taxon>
    </lineage>
</organism>
<keyword evidence="10" id="KW-1185">Reference proteome</keyword>
<keyword evidence="6 7" id="KW-0472">Membrane</keyword>
<feature type="transmembrane region" description="Helical" evidence="7">
    <location>
        <begin position="12"/>
        <end position="35"/>
    </location>
</feature>
<sequence length="541" mass="58503">MQNQQTQWRWLISSFLISVFTLVPVIVILTSLFAPTTSTWSHISSSVLPGYVGNTLLLMVQVALYTTVIGVGTAWLTAATEFPGRRILTWALMLPLAAPAYIVAYVYTDLLDYSGPVQTLIRSLTGLYAGEYYFPEIRSLSGAAFIISLVLYPYVYLLVRVAFIQRSATLYDAARTLGASPFYAFWRIALPAARPALVGGLALVLMETLADYGTVDYFAVPTFSTGIFRTWFSMGDKAAALKLAAVMFSFVVLLIVIEKYNRRPSQAQAIARDGNLQRTQLTGLVAAGATLLCVLPVVLGSLIPGGTLAYFALTTGDPLLGHGFTGFIGNSLQVALSATLAAVIIALVLTYAKRLTDSKAVNLSIQLSTLGYALPGALLAVGLFAPVSQFDRAIATFFDEQFDIQTGLLLTGTVAIVVYAYVVRFLTVAFNSTNSGMEAIPPIYDQAARSLGATPWRVLKSIHLPLMSRSILAAGILVFVDSMRELPATLLLRPFDFETLATRVYKLASDERIAEASTASLLIVVIGLVPVLLLNKLSDKR</sequence>
<dbReference type="PROSITE" id="PS50928">
    <property type="entry name" value="ABC_TM1"/>
    <property type="match status" value="2"/>
</dbReference>
<feature type="domain" description="ABC transmembrane type-1" evidence="8">
    <location>
        <begin position="328"/>
        <end position="534"/>
    </location>
</feature>
<feature type="transmembrane region" description="Helical" evidence="7">
    <location>
        <begin position="142"/>
        <end position="163"/>
    </location>
</feature>
<dbReference type="FunFam" id="1.10.3720.10:FF:000088">
    <property type="entry name" value="Iron(III) ABC transporter, permease protein"/>
    <property type="match status" value="1"/>
</dbReference>
<evidence type="ECO:0000256" key="6">
    <source>
        <dbReference type="ARBA" id="ARBA00023136"/>
    </source>
</evidence>
<evidence type="ECO:0000256" key="7">
    <source>
        <dbReference type="RuleBase" id="RU363032"/>
    </source>
</evidence>
<keyword evidence="2 7" id="KW-0813">Transport</keyword>
<feature type="transmembrane region" description="Helical" evidence="7">
    <location>
        <begin position="513"/>
        <end position="534"/>
    </location>
</feature>
<dbReference type="GO" id="GO:0055085">
    <property type="term" value="P:transmembrane transport"/>
    <property type="evidence" value="ECO:0007669"/>
    <property type="project" value="InterPro"/>
</dbReference>
<feature type="transmembrane region" description="Helical" evidence="7">
    <location>
        <begin position="466"/>
        <end position="483"/>
    </location>
</feature>
<feature type="domain" description="ABC transmembrane type-1" evidence="8">
    <location>
        <begin position="52"/>
        <end position="256"/>
    </location>
</feature>
<accession>A0A1N7JTL5</accession>
<evidence type="ECO:0000259" key="8">
    <source>
        <dbReference type="PROSITE" id="PS50928"/>
    </source>
</evidence>
<name>A0A1N7JTL5_9GAMM</name>
<evidence type="ECO:0000256" key="2">
    <source>
        <dbReference type="ARBA" id="ARBA00022448"/>
    </source>
</evidence>
<evidence type="ECO:0000313" key="9">
    <source>
        <dbReference type="EMBL" id="SIS52655.1"/>
    </source>
</evidence>
<dbReference type="EMBL" id="FTOH01000002">
    <property type="protein sequence ID" value="SIS52655.1"/>
    <property type="molecule type" value="Genomic_DNA"/>
</dbReference>
<dbReference type="InterPro" id="IPR000515">
    <property type="entry name" value="MetI-like"/>
</dbReference>
<dbReference type="SUPFAM" id="SSF161098">
    <property type="entry name" value="MetI-like"/>
    <property type="match status" value="2"/>
</dbReference>
<evidence type="ECO:0000313" key="10">
    <source>
        <dbReference type="Proteomes" id="UP000185639"/>
    </source>
</evidence>
<feature type="transmembrane region" description="Helical" evidence="7">
    <location>
        <begin position="184"/>
        <end position="206"/>
    </location>
</feature>
<feature type="transmembrane region" description="Helical" evidence="7">
    <location>
        <begin position="332"/>
        <end position="352"/>
    </location>
</feature>
<feature type="transmembrane region" description="Helical" evidence="7">
    <location>
        <begin position="88"/>
        <end position="107"/>
    </location>
</feature>
<keyword evidence="5 7" id="KW-1133">Transmembrane helix</keyword>
<dbReference type="PANTHER" id="PTHR30183">
    <property type="entry name" value="MOLYBDENUM TRANSPORT SYSTEM PERMEASE PROTEIN MODB"/>
    <property type="match status" value="1"/>
</dbReference>
<gene>
    <name evidence="9" type="ORF">SAMN05421686_102187</name>
</gene>
<feature type="transmembrane region" description="Helical" evidence="7">
    <location>
        <begin position="281"/>
        <end position="312"/>
    </location>
</feature>
<dbReference type="InterPro" id="IPR035906">
    <property type="entry name" value="MetI-like_sf"/>
</dbReference>